<dbReference type="Gene3D" id="3.40.50.300">
    <property type="entry name" value="P-loop containing nucleotide triphosphate hydrolases"/>
    <property type="match status" value="1"/>
</dbReference>
<dbReference type="Pfam" id="PF13401">
    <property type="entry name" value="AAA_22"/>
    <property type="match status" value="1"/>
</dbReference>
<proteinExistence type="inferred from homology"/>
<dbReference type="SUPFAM" id="SSF46894">
    <property type="entry name" value="C-terminal effector domain of the bipartite response regulators"/>
    <property type="match status" value="1"/>
</dbReference>
<accession>A0A1I2A7T4</accession>
<dbReference type="InterPro" id="IPR036388">
    <property type="entry name" value="WH-like_DNA-bd_sf"/>
</dbReference>
<evidence type="ECO:0000313" key="5">
    <source>
        <dbReference type="EMBL" id="SFE39648.1"/>
    </source>
</evidence>
<dbReference type="GO" id="GO:0016887">
    <property type="term" value="F:ATP hydrolysis activity"/>
    <property type="evidence" value="ECO:0007669"/>
    <property type="project" value="InterPro"/>
</dbReference>
<dbReference type="InterPro" id="IPR058852">
    <property type="entry name" value="HTH_77"/>
</dbReference>
<dbReference type="InterPro" id="IPR001867">
    <property type="entry name" value="OmpR/PhoB-type_DNA-bd"/>
</dbReference>
<dbReference type="SUPFAM" id="SSF48452">
    <property type="entry name" value="TPR-like"/>
    <property type="match status" value="2"/>
</dbReference>
<feature type="DNA-binding region" description="OmpR/PhoB-type" evidence="3">
    <location>
        <begin position="1"/>
        <end position="75"/>
    </location>
</feature>
<dbReference type="GO" id="GO:0006355">
    <property type="term" value="P:regulation of DNA-templated transcription"/>
    <property type="evidence" value="ECO:0007669"/>
    <property type="project" value="InterPro"/>
</dbReference>
<dbReference type="SMART" id="SM01043">
    <property type="entry name" value="BTAD"/>
    <property type="match status" value="1"/>
</dbReference>
<organism evidence="5 6">
    <name type="scientific">Actinoplanes philippinensis</name>
    <dbReference type="NCBI Taxonomy" id="35752"/>
    <lineage>
        <taxon>Bacteria</taxon>
        <taxon>Bacillati</taxon>
        <taxon>Actinomycetota</taxon>
        <taxon>Actinomycetes</taxon>
        <taxon>Micromonosporales</taxon>
        <taxon>Micromonosporaceae</taxon>
        <taxon>Actinoplanes</taxon>
    </lineage>
</organism>
<dbReference type="Pfam" id="PF25872">
    <property type="entry name" value="HTH_77"/>
    <property type="match status" value="1"/>
</dbReference>
<dbReference type="InterPro" id="IPR049945">
    <property type="entry name" value="AAA_22"/>
</dbReference>
<dbReference type="PANTHER" id="PTHR47691:SF3">
    <property type="entry name" value="HTH-TYPE TRANSCRIPTIONAL REGULATOR RV0890C-RELATED"/>
    <property type="match status" value="1"/>
</dbReference>
<dbReference type="PANTHER" id="PTHR47691">
    <property type="entry name" value="REGULATOR-RELATED"/>
    <property type="match status" value="1"/>
</dbReference>
<dbReference type="GO" id="GO:0003677">
    <property type="term" value="F:DNA binding"/>
    <property type="evidence" value="ECO:0007669"/>
    <property type="project" value="UniProtKB-UniRule"/>
</dbReference>
<dbReference type="InterPro" id="IPR016032">
    <property type="entry name" value="Sig_transdc_resp-reg_C-effctor"/>
</dbReference>
<keyword evidence="6" id="KW-1185">Reference proteome</keyword>
<gene>
    <name evidence="5" type="ORF">SAMN05421541_101545</name>
</gene>
<keyword evidence="2 3" id="KW-0238">DNA-binding</keyword>
<dbReference type="Proteomes" id="UP000199645">
    <property type="component" value="Unassembled WGS sequence"/>
</dbReference>
<dbReference type="InterPro" id="IPR011990">
    <property type="entry name" value="TPR-like_helical_dom_sf"/>
</dbReference>
<dbReference type="EMBL" id="FONV01000001">
    <property type="protein sequence ID" value="SFE39648.1"/>
    <property type="molecule type" value="Genomic_DNA"/>
</dbReference>
<name>A0A1I2A7T4_9ACTN</name>
<dbReference type="GO" id="GO:0000160">
    <property type="term" value="P:phosphorelay signal transduction system"/>
    <property type="evidence" value="ECO:0007669"/>
    <property type="project" value="InterPro"/>
</dbReference>
<comment type="similarity">
    <text evidence="1">Belongs to the AfsR/DnrI/RedD regulatory family.</text>
</comment>
<dbReference type="InterPro" id="IPR027417">
    <property type="entry name" value="P-loop_NTPase"/>
</dbReference>
<evidence type="ECO:0000256" key="1">
    <source>
        <dbReference type="ARBA" id="ARBA00005820"/>
    </source>
</evidence>
<dbReference type="SMART" id="SM00862">
    <property type="entry name" value="Trans_reg_C"/>
    <property type="match status" value="1"/>
</dbReference>
<feature type="domain" description="OmpR/PhoB-type" evidence="4">
    <location>
        <begin position="1"/>
        <end position="75"/>
    </location>
</feature>
<sequence>MPVEVPGARLRMLLARLALAAGRPVQADTLIDDLWGEHPPAGAAAALQGLVSRLRRVLGVTATVDFAAGGYRLPIGTDDVDAHRFEQLAAKGRRQLAAGRTAEAAATLGAAAALWHTSALSDVLDAPFARNAAARLEELRADAAEDRFEAELGLGRHAEVLADLSAAAVRRPLSERLAMLRMRALTAAGRQSDALAVYEQIRARLGDELGVDPSPELRELHLSLLRGQLERPVPAVPAAPSSRLPAGVTTFVGREDELAGIARLMGAARLVTVVGPGGAGKTRLSLEAARRDPAHDPGRVWFVPLAGIGDPEQLADAVLAVVGSSHGRLYDSGQQTAIDRLTELLDVGDALLILDNCEHLVDAAARLADDLLGRVATLRILATSREPLAITGEALCHLGPLALPAGEPDVATAAGAAAVRLFVDRAAGVRPGFALDERTVDAVVEICWRLDGMPLALELAAVKLRSMAVQQIVSGLDDRFRLLTSGSRAAMPRQRTLLAMVEWSWDLLDEAERTLARRLSIFPGGAGPDALEAVCADATLPAADVLYVLDALVEKSIVQQDGGRYRMLETVRAYGAQQLAAAGDDIADRFADHHLELAERLEPRLRTGAQLGAFAVLDAEHDNITAALRTVLDAGDAVRTYRFIKALFWYWANRGLNAQLETFLAALCELGAIAPDGAHKALALVRTTLRAREVHPARLLWISQQAFSPAAESGFDQALTSPDPWTRASANWAHNFTLVEQGDLDGGARAREEAVRGFEEAGDRWGLVMSLLAIGRLPSLRGDYGTSIAAFERAVAISAELGTEDYLYWSRNRLARERMRGGDLVGARRDLLAMQQRAGRLGRRREAALLFGVAAWERRSGDLAAAERTLDTLLERVHDLPYPERMALDLIDGTRMMNRLAARDPAAARELLPRAVRPNITRNQSNGLAWAAEQVGELLALEDRPADAATALGWSRAIRGAFDRGEPVLRDLVAGLVTALGDQTYRAAYERGARLPREEALRRLTAAI</sequence>
<dbReference type="AlphaFoldDB" id="A0A1I2A7T4"/>
<dbReference type="SUPFAM" id="SSF52540">
    <property type="entry name" value="P-loop containing nucleoside triphosphate hydrolases"/>
    <property type="match status" value="1"/>
</dbReference>
<dbReference type="STRING" id="35752.SAMN05421541_101545"/>
<evidence type="ECO:0000259" key="4">
    <source>
        <dbReference type="PROSITE" id="PS51755"/>
    </source>
</evidence>
<protein>
    <submittedName>
        <fullName evidence="5">Predicted ATPase</fullName>
    </submittedName>
</protein>
<evidence type="ECO:0000256" key="3">
    <source>
        <dbReference type="PROSITE-ProRule" id="PRU01091"/>
    </source>
</evidence>
<dbReference type="Pfam" id="PF03704">
    <property type="entry name" value="BTAD"/>
    <property type="match status" value="1"/>
</dbReference>
<dbReference type="CDD" id="cd15831">
    <property type="entry name" value="BTAD"/>
    <property type="match status" value="1"/>
</dbReference>
<reference evidence="5 6" key="1">
    <citation type="submission" date="2016-10" db="EMBL/GenBank/DDBJ databases">
        <authorList>
            <person name="de Groot N.N."/>
        </authorList>
    </citation>
    <scope>NUCLEOTIDE SEQUENCE [LARGE SCALE GENOMIC DNA]</scope>
    <source>
        <strain evidence="5 6">DSM 43019</strain>
    </source>
</reference>
<dbReference type="InterPro" id="IPR005158">
    <property type="entry name" value="BTAD"/>
</dbReference>
<dbReference type="Gene3D" id="1.10.10.10">
    <property type="entry name" value="Winged helix-like DNA-binding domain superfamily/Winged helix DNA-binding domain"/>
    <property type="match status" value="1"/>
</dbReference>
<dbReference type="PROSITE" id="PS51755">
    <property type="entry name" value="OMPR_PHOB"/>
    <property type="match status" value="1"/>
</dbReference>
<dbReference type="Gene3D" id="1.25.40.10">
    <property type="entry name" value="Tetratricopeptide repeat domain"/>
    <property type="match status" value="2"/>
</dbReference>
<evidence type="ECO:0000256" key="2">
    <source>
        <dbReference type="ARBA" id="ARBA00023125"/>
    </source>
</evidence>
<evidence type="ECO:0000313" key="6">
    <source>
        <dbReference type="Proteomes" id="UP000199645"/>
    </source>
</evidence>